<sequence>MSTQNYRYVSQLRAESEARGEARGEAKAVLRVLDRRGIHVPSSVRDQILSCADTAVLEGWLDRALTITSIEDLFD</sequence>
<dbReference type="EMBL" id="JABVEC010000002">
    <property type="protein sequence ID" value="MBC6464643.1"/>
    <property type="molecule type" value="Genomic_DNA"/>
</dbReference>
<name>A0ABR7LIZ2_9ACTN</name>
<proteinExistence type="predicted"/>
<reference evidence="1 2" key="1">
    <citation type="submission" date="2020-06" db="EMBL/GenBank/DDBJ databases">
        <title>Actinomadura xiongansis sp. nov., isolated from soil of Baiyangdian.</title>
        <authorList>
            <person name="Zhang X."/>
        </authorList>
    </citation>
    <scope>NUCLEOTIDE SEQUENCE [LARGE SCALE GENOMIC DNA]</scope>
    <source>
        <strain evidence="1 2">HBUM206468</strain>
    </source>
</reference>
<dbReference type="Proteomes" id="UP000805614">
    <property type="component" value="Unassembled WGS sequence"/>
</dbReference>
<evidence type="ECO:0000313" key="1">
    <source>
        <dbReference type="EMBL" id="MBC6464643.1"/>
    </source>
</evidence>
<protein>
    <recommendedName>
        <fullName evidence="3">DUF4351 domain-containing protein</fullName>
    </recommendedName>
</protein>
<dbReference type="RefSeq" id="WP_187241653.1">
    <property type="nucleotide sequence ID" value="NZ_BAAAOK010000042.1"/>
</dbReference>
<organism evidence="1 2">
    <name type="scientific">Actinomadura alba</name>
    <dbReference type="NCBI Taxonomy" id="406431"/>
    <lineage>
        <taxon>Bacteria</taxon>
        <taxon>Bacillati</taxon>
        <taxon>Actinomycetota</taxon>
        <taxon>Actinomycetes</taxon>
        <taxon>Streptosporangiales</taxon>
        <taxon>Thermomonosporaceae</taxon>
        <taxon>Actinomadura</taxon>
    </lineage>
</organism>
<keyword evidence="2" id="KW-1185">Reference proteome</keyword>
<evidence type="ECO:0008006" key="3">
    <source>
        <dbReference type="Google" id="ProtNLM"/>
    </source>
</evidence>
<gene>
    <name evidence="1" type="ORF">HKK74_03910</name>
</gene>
<comment type="caution">
    <text evidence="1">The sequence shown here is derived from an EMBL/GenBank/DDBJ whole genome shotgun (WGS) entry which is preliminary data.</text>
</comment>
<accession>A0ABR7LIZ2</accession>
<evidence type="ECO:0000313" key="2">
    <source>
        <dbReference type="Proteomes" id="UP000805614"/>
    </source>
</evidence>